<keyword evidence="7 8" id="KW-0411">Iron-sulfur</keyword>
<feature type="binding site" evidence="8">
    <location>
        <position position="375"/>
    </location>
    <ligand>
        <name>[4Fe-4S] cluster</name>
        <dbReference type="ChEBI" id="CHEBI:49883"/>
        <label>1</label>
    </ligand>
</feature>
<dbReference type="EMBL" id="JAJFAT010000002">
    <property type="protein sequence ID" value="MCC3144213.1"/>
    <property type="molecule type" value="Genomic_DNA"/>
</dbReference>
<feature type="binding site" evidence="8">
    <location>
        <position position="411"/>
    </location>
    <ligand>
        <name>[4Fe-4S] cluster</name>
        <dbReference type="ChEBI" id="CHEBI:49883"/>
        <label>2</label>
    </ligand>
</feature>
<feature type="binding site" evidence="8">
    <location>
        <position position="379"/>
    </location>
    <ligand>
        <name>[4Fe-4S] cluster</name>
        <dbReference type="ChEBI" id="CHEBI:49883"/>
        <label>2</label>
    </ligand>
</feature>
<evidence type="ECO:0000259" key="9">
    <source>
        <dbReference type="PROSITE" id="PS51379"/>
    </source>
</evidence>
<accession>A0AAW4WWW2</accession>
<dbReference type="InterPro" id="IPR017900">
    <property type="entry name" value="4Fe4S_Fe_S_CS"/>
</dbReference>
<feature type="binding site" evidence="8">
    <location>
        <position position="369"/>
    </location>
    <ligand>
        <name>[4Fe-4S] cluster</name>
        <dbReference type="ChEBI" id="CHEBI:49883"/>
        <label>1</label>
    </ligand>
</feature>
<evidence type="ECO:0000256" key="7">
    <source>
        <dbReference type="ARBA" id="ARBA00023014"/>
    </source>
</evidence>
<dbReference type="PROSITE" id="PS00198">
    <property type="entry name" value="4FE4S_FER_1"/>
    <property type="match status" value="1"/>
</dbReference>
<comment type="caution">
    <text evidence="10">The sequence shown here is derived from an EMBL/GenBank/DDBJ whole genome shotgun (WGS) entry which is preliminary data.</text>
</comment>
<dbReference type="RefSeq" id="WP_229343827.1">
    <property type="nucleotide sequence ID" value="NZ_JAJFAT010000002.1"/>
</dbReference>
<dbReference type="InterPro" id="IPR037225">
    <property type="entry name" value="Nuo51_FMN-bd_sf"/>
</dbReference>
<sequence>MKALTFKQGIHPSYNKELTKDKPLKNAKRPEEVLIPIKQHIGAPLDLLVKKGDQVDLGQKIADSESFVCAPIHASVSGKVKEIRKVTDPGGNTVDAVVIEASAEEDEKLVSNLEKHQNLDNLSPDDIRKIVREAGIVGLGGAMFPSHVKLAVPEDKNVEYVILNGAECEPYLTVDHRVMVERPNAIVFGLKALMKAVNAEKGLIGIEDNKMEAVESMQDAVADETNIEVKLVETKYPQGGEKMLIEALLEREVPVGGLPLDIEVVVNNTSTAAAVADAIREGKPLIERSISITGRGIESPCNLIFRIGTKLADLVEQAGGLKENAAKVIAGGPMMGAAQKNLDVPAVKGTSGLLVMLADEVEDFDPDPCINCAKCVDHCPMYLMPTTLIKYAKNNMVEKLEEYQILNCIECGSCSYVCPSKIPLVHYLRLGKSQAMAKRREEK</sequence>
<dbReference type="InterPro" id="IPR010208">
    <property type="entry name" value="Ion_transpt_RnfC/RsxC"/>
</dbReference>
<dbReference type="GO" id="GO:0009055">
    <property type="term" value="F:electron transfer activity"/>
    <property type="evidence" value="ECO:0007669"/>
    <property type="project" value="InterPro"/>
</dbReference>
<evidence type="ECO:0000256" key="4">
    <source>
        <dbReference type="ARBA" id="ARBA00022737"/>
    </source>
</evidence>
<comment type="similarity">
    <text evidence="8">Belongs to the 4Fe4S bacterial-type ferredoxin family. RnfC subfamily.</text>
</comment>
<dbReference type="PANTHER" id="PTHR43034:SF2">
    <property type="entry name" value="ION-TRANSLOCATING OXIDOREDUCTASE COMPLEX SUBUNIT C"/>
    <property type="match status" value="1"/>
</dbReference>
<evidence type="ECO:0000256" key="8">
    <source>
        <dbReference type="HAMAP-Rule" id="MF_00461"/>
    </source>
</evidence>
<evidence type="ECO:0000313" key="11">
    <source>
        <dbReference type="Proteomes" id="UP001199296"/>
    </source>
</evidence>
<dbReference type="PROSITE" id="PS51379">
    <property type="entry name" value="4FE4S_FER_2"/>
    <property type="match status" value="2"/>
</dbReference>
<keyword evidence="3 8" id="KW-0479">Metal-binding</keyword>
<feature type="binding site" evidence="8">
    <location>
        <position position="418"/>
    </location>
    <ligand>
        <name>[4Fe-4S] cluster</name>
        <dbReference type="ChEBI" id="CHEBI:49883"/>
        <label>1</label>
    </ligand>
</feature>
<organism evidence="10 11">
    <name type="scientific">Halanaerobium polyolivorans</name>
    <dbReference type="NCBI Taxonomy" id="2886943"/>
    <lineage>
        <taxon>Bacteria</taxon>
        <taxon>Bacillati</taxon>
        <taxon>Bacillota</taxon>
        <taxon>Clostridia</taxon>
        <taxon>Halanaerobiales</taxon>
        <taxon>Halanaerobiaceae</taxon>
        <taxon>Halanaerobium</taxon>
    </lineage>
</organism>
<protein>
    <recommendedName>
        <fullName evidence="8">Ion-translocating oxidoreductase complex subunit C</fullName>
        <ecNumber evidence="8">7.-.-.-</ecNumber>
    </recommendedName>
    <alternativeName>
        <fullName evidence="8">Rnf electron transport complex subunit C</fullName>
    </alternativeName>
</protein>
<dbReference type="NCBIfam" id="TIGR01945">
    <property type="entry name" value="rnfC"/>
    <property type="match status" value="1"/>
</dbReference>
<dbReference type="Proteomes" id="UP001199296">
    <property type="component" value="Unassembled WGS sequence"/>
</dbReference>
<comment type="subcellular location">
    <subcellularLocation>
        <location evidence="8">Cell membrane</location>
        <topology evidence="8">Peripheral membrane protein</topology>
    </subcellularLocation>
</comment>
<name>A0AAW4WWW2_9FIRM</name>
<feature type="binding site" evidence="8">
    <location>
        <position position="414"/>
    </location>
    <ligand>
        <name>[4Fe-4S] cluster</name>
        <dbReference type="ChEBI" id="CHEBI:49883"/>
        <label>2</label>
    </ligand>
</feature>
<comment type="subunit">
    <text evidence="8">The complex is composed of six subunits: RnfA, RnfB, RnfC, RnfD, RnfE and RnfG.</text>
</comment>
<dbReference type="EC" id="7.-.-.-" evidence="8"/>
<comment type="cofactor">
    <cofactor evidence="8">
        <name>[4Fe-4S] cluster</name>
        <dbReference type="ChEBI" id="CHEBI:49883"/>
    </cofactor>
    <text evidence="8">Binds 2 [4Fe-4S] clusters per subunit.</text>
</comment>
<dbReference type="InterPro" id="IPR026902">
    <property type="entry name" value="RnfC_N"/>
</dbReference>
<dbReference type="Pfam" id="PF01512">
    <property type="entry name" value="Complex1_51K"/>
    <property type="match status" value="1"/>
</dbReference>
<dbReference type="GO" id="GO:0005886">
    <property type="term" value="C:plasma membrane"/>
    <property type="evidence" value="ECO:0007669"/>
    <property type="project" value="UniProtKB-SubCell"/>
</dbReference>
<dbReference type="SUPFAM" id="SSF142019">
    <property type="entry name" value="Nqo1 FMN-binding domain-like"/>
    <property type="match status" value="1"/>
</dbReference>
<keyword evidence="5 8" id="KW-0249">Electron transport</keyword>
<dbReference type="Pfam" id="PF13237">
    <property type="entry name" value="Fer4_10"/>
    <property type="match status" value="1"/>
</dbReference>
<dbReference type="SUPFAM" id="SSF46548">
    <property type="entry name" value="alpha-helical ferredoxin"/>
    <property type="match status" value="1"/>
</dbReference>
<dbReference type="InterPro" id="IPR017896">
    <property type="entry name" value="4Fe4S_Fe-S-bd"/>
</dbReference>
<keyword evidence="2 8" id="KW-0004">4Fe-4S</keyword>
<reference evidence="10 11" key="1">
    <citation type="submission" date="2021-10" db="EMBL/GenBank/DDBJ databases">
        <authorList>
            <person name="Grouzdev D.S."/>
            <person name="Pantiukh K.S."/>
            <person name="Krutkina M.S."/>
        </authorList>
    </citation>
    <scope>NUCLEOTIDE SEQUENCE [LARGE SCALE GENOMIC DNA]</scope>
    <source>
        <strain evidence="10 11">Z-7514</strain>
    </source>
</reference>
<dbReference type="AlphaFoldDB" id="A0AAW4WWW2"/>
<gene>
    <name evidence="10" type="primary">rsxC</name>
    <name evidence="8" type="synonym">rnfC</name>
    <name evidence="10" type="ORF">LJ207_02625</name>
</gene>
<dbReference type="Pfam" id="PF10531">
    <property type="entry name" value="SLBB"/>
    <property type="match status" value="1"/>
</dbReference>
<keyword evidence="8" id="KW-1003">Cell membrane</keyword>
<evidence type="ECO:0000256" key="3">
    <source>
        <dbReference type="ARBA" id="ARBA00022723"/>
    </source>
</evidence>
<evidence type="ECO:0000256" key="5">
    <source>
        <dbReference type="ARBA" id="ARBA00022982"/>
    </source>
</evidence>
<dbReference type="Gene3D" id="3.40.50.11540">
    <property type="entry name" value="NADH-ubiquinone oxidoreductase 51kDa subunit"/>
    <property type="match status" value="1"/>
</dbReference>
<keyword evidence="8" id="KW-1278">Translocase</keyword>
<feature type="domain" description="4Fe-4S ferredoxin-type" evidence="9">
    <location>
        <begin position="360"/>
        <end position="389"/>
    </location>
</feature>
<feature type="domain" description="4Fe-4S ferredoxin-type" evidence="9">
    <location>
        <begin position="399"/>
        <end position="428"/>
    </location>
</feature>
<evidence type="ECO:0000256" key="2">
    <source>
        <dbReference type="ARBA" id="ARBA00022485"/>
    </source>
</evidence>
<keyword evidence="4 8" id="KW-0677">Repeat</keyword>
<dbReference type="PANTHER" id="PTHR43034">
    <property type="entry name" value="ION-TRANSLOCATING OXIDOREDUCTASE COMPLEX SUBUNIT C"/>
    <property type="match status" value="1"/>
</dbReference>
<keyword evidence="8" id="KW-0472">Membrane</keyword>
<evidence type="ECO:0000313" key="10">
    <source>
        <dbReference type="EMBL" id="MCC3144213.1"/>
    </source>
</evidence>
<evidence type="ECO:0000256" key="6">
    <source>
        <dbReference type="ARBA" id="ARBA00023004"/>
    </source>
</evidence>
<dbReference type="NCBIfam" id="NF003454">
    <property type="entry name" value="PRK05035.1"/>
    <property type="match status" value="1"/>
</dbReference>
<evidence type="ECO:0000256" key="1">
    <source>
        <dbReference type="ARBA" id="ARBA00022448"/>
    </source>
</evidence>
<dbReference type="InterPro" id="IPR019554">
    <property type="entry name" value="Soluble_ligand-bd"/>
</dbReference>
<proteinExistence type="inferred from homology"/>
<keyword evidence="11" id="KW-1185">Reference proteome</keyword>
<dbReference type="GO" id="GO:0051539">
    <property type="term" value="F:4 iron, 4 sulfur cluster binding"/>
    <property type="evidence" value="ECO:0007669"/>
    <property type="project" value="UniProtKB-KW"/>
</dbReference>
<dbReference type="Gene3D" id="3.30.70.20">
    <property type="match status" value="1"/>
</dbReference>
<keyword evidence="1 8" id="KW-0813">Transport</keyword>
<dbReference type="HAMAP" id="MF_00461">
    <property type="entry name" value="RsxC_RnfC"/>
    <property type="match status" value="1"/>
</dbReference>
<feature type="binding site" evidence="8">
    <location>
        <position position="372"/>
    </location>
    <ligand>
        <name>[4Fe-4S] cluster</name>
        <dbReference type="ChEBI" id="CHEBI:49883"/>
        <label>1</label>
    </ligand>
</feature>
<comment type="function">
    <text evidence="8">Part of a membrane-bound complex that couples electron transfer with translocation of ions across the membrane.</text>
</comment>
<dbReference type="Pfam" id="PF13375">
    <property type="entry name" value="RnfC_N"/>
    <property type="match status" value="1"/>
</dbReference>
<dbReference type="InterPro" id="IPR011538">
    <property type="entry name" value="Nuo51_FMN-bd"/>
</dbReference>
<feature type="binding site" evidence="8">
    <location>
        <position position="408"/>
    </location>
    <ligand>
        <name>[4Fe-4S] cluster</name>
        <dbReference type="ChEBI" id="CHEBI:49883"/>
        <label>2</label>
    </ligand>
</feature>
<dbReference type="GO" id="GO:0046872">
    <property type="term" value="F:metal ion binding"/>
    <property type="evidence" value="ECO:0007669"/>
    <property type="project" value="UniProtKB-KW"/>
</dbReference>
<dbReference type="GO" id="GO:0022900">
    <property type="term" value="P:electron transport chain"/>
    <property type="evidence" value="ECO:0007669"/>
    <property type="project" value="UniProtKB-UniRule"/>
</dbReference>
<keyword evidence="6 8" id="KW-0408">Iron</keyword>